<dbReference type="AlphaFoldDB" id="A0A1D6LFG7"/>
<proteinExistence type="predicted"/>
<dbReference type="STRING" id="4577.A0A1D6LFG7"/>
<sequence>MQAHLLFFYNAFAETFMEFAGTVVDNNICHPTEFDFFLCSHAGAKAFTPTWFCRASASAPHPLAVAPHPASCRQPAALPCSIPPSIHRQPRILASLASSAGPTILASSFCLSLTPPIAEPNRPLVSWSVATRRHINVKGGRLLRTCSFSVQIIQGGPIRCQVCTPQQPTDVARRSPSSGIPDRSKRYGPSSTPNGMNGSCGCRVPLRDAKNRANGTTKPTMVAARFQNL</sequence>
<protein>
    <submittedName>
        <fullName evidence="2">Uncharacterized protein</fullName>
    </submittedName>
</protein>
<reference evidence="2" key="1">
    <citation type="submission" date="2015-12" db="EMBL/GenBank/DDBJ databases">
        <title>Update maize B73 reference genome by single molecule sequencing technologies.</title>
        <authorList>
            <consortium name="Maize Genome Sequencing Project"/>
            <person name="Ware D."/>
        </authorList>
    </citation>
    <scope>NUCLEOTIDE SEQUENCE</scope>
    <source>
        <tissue evidence="2">Seedling</tissue>
    </source>
</reference>
<evidence type="ECO:0000313" key="2">
    <source>
        <dbReference type="EMBL" id="AQK78686.1"/>
    </source>
</evidence>
<dbReference type="EMBL" id="CM000782">
    <property type="protein sequence ID" value="AQK78686.1"/>
    <property type="molecule type" value="Genomic_DNA"/>
</dbReference>
<gene>
    <name evidence="2" type="ORF">ZEAMMB73_Zm00001d035327</name>
</gene>
<dbReference type="Gene3D" id="3.30.420.10">
    <property type="entry name" value="Ribonuclease H-like superfamily/Ribonuclease H"/>
    <property type="match status" value="1"/>
</dbReference>
<dbReference type="ExpressionAtlas" id="A0A1D6LFG7">
    <property type="expression patterns" value="baseline"/>
</dbReference>
<name>A0A1D6LFG7_MAIZE</name>
<organism evidence="2">
    <name type="scientific">Zea mays</name>
    <name type="common">Maize</name>
    <dbReference type="NCBI Taxonomy" id="4577"/>
    <lineage>
        <taxon>Eukaryota</taxon>
        <taxon>Viridiplantae</taxon>
        <taxon>Streptophyta</taxon>
        <taxon>Embryophyta</taxon>
        <taxon>Tracheophyta</taxon>
        <taxon>Spermatophyta</taxon>
        <taxon>Magnoliopsida</taxon>
        <taxon>Liliopsida</taxon>
        <taxon>Poales</taxon>
        <taxon>Poaceae</taxon>
        <taxon>PACMAD clade</taxon>
        <taxon>Panicoideae</taxon>
        <taxon>Andropogonodae</taxon>
        <taxon>Andropogoneae</taxon>
        <taxon>Tripsacinae</taxon>
        <taxon>Zea</taxon>
    </lineage>
</organism>
<dbReference type="GO" id="GO:0003676">
    <property type="term" value="F:nucleic acid binding"/>
    <property type="evidence" value="ECO:0007669"/>
    <property type="project" value="InterPro"/>
</dbReference>
<feature type="region of interest" description="Disordered" evidence="1">
    <location>
        <begin position="166"/>
        <end position="200"/>
    </location>
</feature>
<dbReference type="InParanoid" id="A0A1D6LFG7"/>
<accession>A0A1D6LFG7</accession>
<dbReference type="InterPro" id="IPR036397">
    <property type="entry name" value="RNaseH_sf"/>
</dbReference>
<evidence type="ECO:0000256" key="1">
    <source>
        <dbReference type="SAM" id="MobiDB-lite"/>
    </source>
</evidence>